<gene>
    <name evidence="2" type="ORF">DDZ15_16070</name>
</gene>
<evidence type="ECO:0000256" key="1">
    <source>
        <dbReference type="SAM" id="SignalP"/>
    </source>
</evidence>
<dbReference type="OrthoDB" id="638836at2"/>
<accession>A0A316TKK3</accession>
<dbReference type="EMBL" id="QGGB01000012">
    <property type="protein sequence ID" value="PWN05073.1"/>
    <property type="molecule type" value="Genomic_DNA"/>
</dbReference>
<dbReference type="SUPFAM" id="SSF56935">
    <property type="entry name" value="Porins"/>
    <property type="match status" value="1"/>
</dbReference>
<feature type="chain" id="PRO_5016443566" description="Phosphate-selective porin O/P" evidence="1">
    <location>
        <begin position="24"/>
        <end position="425"/>
    </location>
</feature>
<comment type="caution">
    <text evidence="2">The sequence shown here is derived from an EMBL/GenBank/DDBJ whole genome shotgun (WGS) entry which is preliminary data.</text>
</comment>
<dbReference type="AlphaFoldDB" id="A0A316TKK3"/>
<evidence type="ECO:0008006" key="4">
    <source>
        <dbReference type="Google" id="ProtNLM"/>
    </source>
</evidence>
<reference evidence="2 3" key="1">
    <citation type="submission" date="2018-05" db="EMBL/GenBank/DDBJ databases">
        <title>Rhodohalobacter halophilus gen. nov., sp. nov., a moderately halophilic member of the family Balneolaceae.</title>
        <authorList>
            <person name="Liu Z.-W."/>
        </authorList>
    </citation>
    <scope>NUCLEOTIDE SEQUENCE [LARGE SCALE GENOMIC DNA]</scope>
    <source>
        <strain evidence="2 3">8A47</strain>
    </source>
</reference>
<organism evidence="2 3">
    <name type="scientific">Rhodohalobacter mucosus</name>
    <dbReference type="NCBI Taxonomy" id="2079485"/>
    <lineage>
        <taxon>Bacteria</taxon>
        <taxon>Pseudomonadati</taxon>
        <taxon>Balneolota</taxon>
        <taxon>Balneolia</taxon>
        <taxon>Balneolales</taxon>
        <taxon>Balneolaceae</taxon>
        <taxon>Rhodohalobacter</taxon>
    </lineage>
</organism>
<proteinExistence type="predicted"/>
<protein>
    <recommendedName>
        <fullName evidence="4">Phosphate-selective porin O/P</fullName>
    </recommendedName>
</protein>
<name>A0A316TKK3_9BACT</name>
<feature type="signal peptide" evidence="1">
    <location>
        <begin position="1"/>
        <end position="23"/>
    </location>
</feature>
<keyword evidence="1" id="KW-0732">Signal</keyword>
<keyword evidence="3" id="KW-1185">Reference proteome</keyword>
<evidence type="ECO:0000313" key="3">
    <source>
        <dbReference type="Proteomes" id="UP000245533"/>
    </source>
</evidence>
<dbReference type="RefSeq" id="WP_109648149.1">
    <property type="nucleotide sequence ID" value="NZ_QGGB01000012.1"/>
</dbReference>
<sequence>MKTTLLSLSVLLMALFMFETTNAQQTRDLQYYRSPDKTGINVFETSKETDVEFDGLKVRIGGANTLQFQALQNDDDIPFQLEPNFNLATSNLDIDVQLERGLRMHLRTYLSSRHHPEAWVKGGYLQVDRLDFISEGFAENLMDKVTIKVGHMEINYGDAHFRRSDNGQAIYNPFVGNYLMDSFTTEAGGEVYYQSNGFLAMIGVTNGKLNQSTIAPDPALDIGTNPAFVGKLGYDSQINEDLRVRLTGSIYTNSQAERFYLYAGDRAGGRYYNVISGSDFNARVVPGFALSGRAPGGPIGGEMTAIMINPFVKFQGLEFFGIFENASGKRNSETDTRTFNQYAAEVLYRFGENENVYIGGRYNAVSGELPGGEEIDVTRFNIGGGWFLTNNVLTKVEYVTQNQDYSGATTDLGFSGLVIEAVVSF</sequence>
<dbReference type="Proteomes" id="UP000245533">
    <property type="component" value="Unassembled WGS sequence"/>
</dbReference>
<evidence type="ECO:0000313" key="2">
    <source>
        <dbReference type="EMBL" id="PWN05073.1"/>
    </source>
</evidence>